<dbReference type="AlphaFoldDB" id="A0A0E0LEJ6"/>
<dbReference type="eggNOG" id="KOG0156">
    <property type="taxonomic scope" value="Eukaryota"/>
</dbReference>
<dbReference type="GO" id="GO:0004497">
    <property type="term" value="F:monooxygenase activity"/>
    <property type="evidence" value="ECO:0007669"/>
    <property type="project" value="InterPro"/>
</dbReference>
<organism evidence="5">
    <name type="scientific">Oryza punctata</name>
    <name type="common">Red rice</name>
    <dbReference type="NCBI Taxonomy" id="4537"/>
    <lineage>
        <taxon>Eukaryota</taxon>
        <taxon>Viridiplantae</taxon>
        <taxon>Streptophyta</taxon>
        <taxon>Embryophyta</taxon>
        <taxon>Tracheophyta</taxon>
        <taxon>Spermatophyta</taxon>
        <taxon>Magnoliopsida</taxon>
        <taxon>Liliopsida</taxon>
        <taxon>Poales</taxon>
        <taxon>Poaceae</taxon>
        <taxon>BOP clade</taxon>
        <taxon>Oryzoideae</taxon>
        <taxon>Oryzeae</taxon>
        <taxon>Oryzinae</taxon>
        <taxon>Oryza</taxon>
    </lineage>
</organism>
<dbReference type="Proteomes" id="UP000026962">
    <property type="component" value="Chromosome 6"/>
</dbReference>
<reference evidence="5" key="2">
    <citation type="submission" date="2018-05" db="EMBL/GenBank/DDBJ databases">
        <title>OpunRS2 (Oryza punctata Reference Sequence Version 2).</title>
        <authorList>
            <person name="Zhang J."/>
            <person name="Kudrna D."/>
            <person name="Lee S."/>
            <person name="Talag J."/>
            <person name="Welchert J."/>
            <person name="Wing R.A."/>
        </authorList>
    </citation>
    <scope>NUCLEOTIDE SEQUENCE [LARGE SCALE GENOMIC DNA]</scope>
</reference>
<dbReference type="EnsemblPlants" id="OPUNC06G22070.1">
    <property type="protein sequence ID" value="OPUNC06G22070.1"/>
    <property type="gene ID" value="OPUNC06G22070"/>
</dbReference>
<reference evidence="5" key="1">
    <citation type="submission" date="2015-04" db="UniProtKB">
        <authorList>
            <consortium name="EnsemblPlants"/>
        </authorList>
    </citation>
    <scope>IDENTIFICATION</scope>
</reference>
<evidence type="ECO:0000256" key="1">
    <source>
        <dbReference type="ARBA" id="ARBA00010617"/>
    </source>
</evidence>
<name>A0A0E0LEJ6_ORYPU</name>
<feature type="chain" id="PRO_5002366166" evidence="4">
    <location>
        <begin position="34"/>
        <end position="211"/>
    </location>
</feature>
<evidence type="ECO:0000256" key="4">
    <source>
        <dbReference type="SAM" id="SignalP"/>
    </source>
</evidence>
<dbReference type="GO" id="GO:0020037">
    <property type="term" value="F:heme binding"/>
    <property type="evidence" value="ECO:0007669"/>
    <property type="project" value="InterPro"/>
</dbReference>
<dbReference type="HOGENOM" id="CLU_1306609_0_0_1"/>
<dbReference type="PANTHER" id="PTHR47955">
    <property type="entry name" value="CYTOCHROME P450 FAMILY 71 PROTEIN"/>
    <property type="match status" value="1"/>
</dbReference>
<dbReference type="PANTHER" id="PTHR47955:SF21">
    <property type="entry name" value="OS06G0642300 PROTEIN"/>
    <property type="match status" value="1"/>
</dbReference>
<accession>A0A0E0LEJ6</accession>
<dbReference type="SUPFAM" id="SSF48264">
    <property type="entry name" value="Cytochrome P450"/>
    <property type="match status" value="1"/>
</dbReference>
<comment type="similarity">
    <text evidence="1">Belongs to the cytochrome P450 family.</text>
</comment>
<feature type="signal peptide" evidence="4">
    <location>
        <begin position="1"/>
        <end position="33"/>
    </location>
</feature>
<keyword evidence="4" id="KW-0732">Signal</keyword>
<keyword evidence="2" id="KW-0479">Metal-binding</keyword>
<protein>
    <submittedName>
        <fullName evidence="5">Uncharacterized protein</fullName>
    </submittedName>
</protein>
<dbReference type="STRING" id="4537.A0A0E0LEJ6"/>
<dbReference type="OMA" id="DSERGCC"/>
<sequence>MGKLLHRPCRWSLNLPLLLLLIVPVIYLPIVVASSPDAAREVLRTHDAAFSTRAMSVTVWDSIGDMVGILFSPYGKSLELLNVKRVRSFRPIREEQVTRLVGAIAATVSGGDQTPVNVSRQITGPLTDLKLRAIMGECDFWWHAGRGAEEGDQVRRRRPVPVIEAPPHRRSTAVRDMRALNAKLLELVDRAIEQQQGGGDYGWRQRRRRRA</sequence>
<keyword evidence="6" id="KW-1185">Reference proteome</keyword>
<dbReference type="Gene3D" id="1.10.630.10">
    <property type="entry name" value="Cytochrome P450"/>
    <property type="match status" value="1"/>
</dbReference>
<dbReference type="GO" id="GO:0016705">
    <property type="term" value="F:oxidoreductase activity, acting on paired donors, with incorporation or reduction of molecular oxygen"/>
    <property type="evidence" value="ECO:0007669"/>
    <property type="project" value="InterPro"/>
</dbReference>
<dbReference type="Gramene" id="OPUNC06G22070.1">
    <property type="protein sequence ID" value="OPUNC06G22070.1"/>
    <property type="gene ID" value="OPUNC06G22070"/>
</dbReference>
<evidence type="ECO:0000256" key="3">
    <source>
        <dbReference type="ARBA" id="ARBA00023004"/>
    </source>
</evidence>
<evidence type="ECO:0000313" key="6">
    <source>
        <dbReference type="Proteomes" id="UP000026962"/>
    </source>
</evidence>
<evidence type="ECO:0000313" key="5">
    <source>
        <dbReference type="EnsemblPlants" id="OPUNC06G22070.1"/>
    </source>
</evidence>
<dbReference type="InterPro" id="IPR036396">
    <property type="entry name" value="Cyt_P450_sf"/>
</dbReference>
<keyword evidence="3" id="KW-0408">Iron</keyword>
<dbReference type="GO" id="GO:0005506">
    <property type="term" value="F:iron ion binding"/>
    <property type="evidence" value="ECO:0007669"/>
    <property type="project" value="InterPro"/>
</dbReference>
<proteinExistence type="inferred from homology"/>
<evidence type="ECO:0000256" key="2">
    <source>
        <dbReference type="ARBA" id="ARBA00022723"/>
    </source>
</evidence>